<keyword evidence="2" id="KW-0238">DNA-binding</keyword>
<feature type="region of interest" description="Disordered" evidence="5">
    <location>
        <begin position="313"/>
        <end position="367"/>
    </location>
</feature>
<dbReference type="Proteomes" id="UP001055712">
    <property type="component" value="Unassembled WGS sequence"/>
</dbReference>
<feature type="domain" description="RWP-RK" evidence="6">
    <location>
        <begin position="359"/>
        <end position="450"/>
    </location>
</feature>
<evidence type="ECO:0000259" key="6">
    <source>
        <dbReference type="PROSITE" id="PS51519"/>
    </source>
</evidence>
<evidence type="ECO:0000256" key="4">
    <source>
        <dbReference type="ARBA" id="ARBA00023242"/>
    </source>
</evidence>
<comment type="caution">
    <text evidence="7">The sequence shown here is derived from an EMBL/GenBank/DDBJ whole genome shotgun (WGS) entry which is preliminary data.</text>
</comment>
<dbReference type="GO" id="GO:0003677">
    <property type="term" value="F:DNA binding"/>
    <property type="evidence" value="ECO:0007669"/>
    <property type="project" value="UniProtKB-KW"/>
</dbReference>
<dbReference type="Pfam" id="PF02042">
    <property type="entry name" value="RWP-RK"/>
    <property type="match status" value="1"/>
</dbReference>
<keyword evidence="8" id="KW-1185">Reference proteome</keyword>
<dbReference type="OrthoDB" id="10610513at2759"/>
<evidence type="ECO:0000256" key="2">
    <source>
        <dbReference type="ARBA" id="ARBA00023125"/>
    </source>
</evidence>
<protein>
    <recommendedName>
        <fullName evidence="6">RWP-RK domain-containing protein</fullName>
    </recommendedName>
</protein>
<evidence type="ECO:0000256" key="1">
    <source>
        <dbReference type="ARBA" id="ARBA00023015"/>
    </source>
</evidence>
<evidence type="ECO:0000313" key="7">
    <source>
        <dbReference type="EMBL" id="KAI3437698.1"/>
    </source>
</evidence>
<reference evidence="7" key="2">
    <citation type="submission" date="2020-11" db="EMBL/GenBank/DDBJ databases">
        <authorList>
            <person name="Cecchin M."/>
            <person name="Marcolungo L."/>
            <person name="Rossato M."/>
            <person name="Girolomoni L."/>
            <person name="Cosentino E."/>
            <person name="Cuine S."/>
            <person name="Li-Beisson Y."/>
            <person name="Delledonne M."/>
            <person name="Ballottari M."/>
        </authorList>
    </citation>
    <scope>NUCLEOTIDE SEQUENCE</scope>
    <source>
        <strain evidence="7">211/11P</strain>
        <tissue evidence="7">Whole cell</tissue>
    </source>
</reference>
<accession>A0A9D4TXN7</accession>
<gene>
    <name evidence="7" type="ORF">D9Q98_000147</name>
</gene>
<proteinExistence type="predicted"/>
<dbReference type="PROSITE" id="PS51519">
    <property type="entry name" value="RWP_RK"/>
    <property type="match status" value="1"/>
</dbReference>
<evidence type="ECO:0000256" key="3">
    <source>
        <dbReference type="ARBA" id="ARBA00023163"/>
    </source>
</evidence>
<keyword evidence="4" id="KW-0539">Nucleus</keyword>
<reference evidence="7" key="1">
    <citation type="journal article" date="2019" name="Plant J.">
        <title>Chlorella vulgaris genome assembly and annotation reveals the molecular basis for metabolic acclimation to high light conditions.</title>
        <authorList>
            <person name="Cecchin M."/>
            <person name="Marcolungo L."/>
            <person name="Rossato M."/>
            <person name="Girolomoni L."/>
            <person name="Cosentino E."/>
            <person name="Cuine S."/>
            <person name="Li-Beisson Y."/>
            <person name="Delledonne M."/>
            <person name="Ballottari M."/>
        </authorList>
    </citation>
    <scope>NUCLEOTIDE SEQUENCE</scope>
    <source>
        <strain evidence="7">211/11P</strain>
    </source>
</reference>
<dbReference type="EMBL" id="SIDB01000001">
    <property type="protein sequence ID" value="KAI3437698.1"/>
    <property type="molecule type" value="Genomic_DNA"/>
</dbReference>
<evidence type="ECO:0000256" key="5">
    <source>
        <dbReference type="SAM" id="MobiDB-lite"/>
    </source>
</evidence>
<organism evidence="7 8">
    <name type="scientific">Chlorella vulgaris</name>
    <name type="common">Green alga</name>
    <dbReference type="NCBI Taxonomy" id="3077"/>
    <lineage>
        <taxon>Eukaryota</taxon>
        <taxon>Viridiplantae</taxon>
        <taxon>Chlorophyta</taxon>
        <taxon>core chlorophytes</taxon>
        <taxon>Trebouxiophyceae</taxon>
        <taxon>Chlorellales</taxon>
        <taxon>Chlorellaceae</taxon>
        <taxon>Chlorella clade</taxon>
        <taxon>Chlorella</taxon>
    </lineage>
</organism>
<dbReference type="AlphaFoldDB" id="A0A9D4TXN7"/>
<keyword evidence="3" id="KW-0804">Transcription</keyword>
<keyword evidence="1" id="KW-0805">Transcription regulation</keyword>
<name>A0A9D4TXN7_CHLVU</name>
<dbReference type="InterPro" id="IPR003035">
    <property type="entry name" value="RWP-RK_dom"/>
</dbReference>
<feature type="compositionally biased region" description="Low complexity" evidence="5">
    <location>
        <begin position="313"/>
        <end position="340"/>
    </location>
</feature>
<evidence type="ECO:0000313" key="8">
    <source>
        <dbReference type="Proteomes" id="UP001055712"/>
    </source>
</evidence>
<sequence length="532" mass="55709">MVAPMPACVPQSLVAAGPRQTSNVLGPPPPASVCDREAHCPPFRGDDGLQMLLGAVALYDSPVTAADVPPVSHDKDSHAMLSLLEFNRLAAAAVSEAHKLPFLDMPGNTYYMNVSHEQLQVPQELELEALVAAASAACASACFGSHASCNTLALPALHSGAASGHPGSTLTGNEAAGWAQGGVRHQQTLPATSTASVASDANTAMQLLLLGTAVSSRQAVCKLPTSTQQACRSQQCADSCDRAAPAGDGGHSAAVSGASRSLGCSSASQCVFPPFANERHASQLPSCSAAPTHPGHQLQQHSQYWPQHTAAAGFAGQQQQPAASGGSRDSGAGRPVISSGAGLGAIGGVQKQQAKKARSPQKESQRAAAARQRKIWESEVTADLLEEKGCFDMTQAEAARQLGFMSPTTLKKAMGRLGIKQWPNRKRSTVKNLIAGLEDYLPQYGDPARVAAVLEAVRSELAPFLHTLTGSIEMPPDIVALRQVVYKLKNEVKHGEKEGKLQQEVERLLVTLLERSARRQAAASLPQEATHA</sequence>